<dbReference type="EMBL" id="BMAW01093825">
    <property type="protein sequence ID" value="GFS62318.1"/>
    <property type="molecule type" value="Genomic_DNA"/>
</dbReference>
<dbReference type="Proteomes" id="UP000887013">
    <property type="component" value="Unassembled WGS sequence"/>
</dbReference>
<dbReference type="AlphaFoldDB" id="A0A8X6JDX7"/>
<proteinExistence type="predicted"/>
<dbReference type="InterPro" id="IPR027417">
    <property type="entry name" value="P-loop_NTPase"/>
</dbReference>
<reference evidence="1" key="1">
    <citation type="submission" date="2020-08" db="EMBL/GenBank/DDBJ databases">
        <title>Multicomponent nature underlies the extraordinary mechanical properties of spider dragline silk.</title>
        <authorList>
            <person name="Kono N."/>
            <person name="Nakamura H."/>
            <person name="Mori M."/>
            <person name="Yoshida Y."/>
            <person name="Ohtoshi R."/>
            <person name="Malay A.D."/>
            <person name="Moran D.A.P."/>
            <person name="Tomita M."/>
            <person name="Numata K."/>
            <person name="Arakawa K."/>
        </authorList>
    </citation>
    <scope>NUCLEOTIDE SEQUENCE</scope>
</reference>
<protein>
    <submittedName>
        <fullName evidence="1">Uncharacterized protein</fullName>
    </submittedName>
</protein>
<sequence length="192" mass="22208">MSWSCFRRSRRPPPTLLEHEVHYRVGEMMKYILIAFVGNKGSGRNTLAWRFRNMDHEGPPNRHLNALFKRHVIIDLASRPAVGSRGYVKMDIRIVPPEFNPEELPFFSKHGEISDCAALVFCVDIADSKSSEDLYMWMKKARRSLRRMPPILIVGTKVDERSFRVTTPLHLASRGGQYLFGERVLGMFCQEQ</sequence>
<dbReference type="SUPFAM" id="SSF52540">
    <property type="entry name" value="P-loop containing nucleoside triphosphate hydrolases"/>
    <property type="match status" value="1"/>
</dbReference>
<keyword evidence="2" id="KW-1185">Reference proteome</keyword>
<evidence type="ECO:0000313" key="1">
    <source>
        <dbReference type="EMBL" id="GFS62318.1"/>
    </source>
</evidence>
<name>A0A8X6JDX7_NEPPI</name>
<gene>
    <name evidence="1" type="ORF">NPIL_155471</name>
</gene>
<comment type="caution">
    <text evidence="1">The sequence shown here is derived from an EMBL/GenBank/DDBJ whole genome shotgun (WGS) entry which is preliminary data.</text>
</comment>
<accession>A0A8X6JDX7</accession>
<dbReference type="OrthoDB" id="6428733at2759"/>
<organism evidence="1 2">
    <name type="scientific">Nephila pilipes</name>
    <name type="common">Giant wood spider</name>
    <name type="synonym">Nephila maculata</name>
    <dbReference type="NCBI Taxonomy" id="299642"/>
    <lineage>
        <taxon>Eukaryota</taxon>
        <taxon>Metazoa</taxon>
        <taxon>Ecdysozoa</taxon>
        <taxon>Arthropoda</taxon>
        <taxon>Chelicerata</taxon>
        <taxon>Arachnida</taxon>
        <taxon>Araneae</taxon>
        <taxon>Araneomorphae</taxon>
        <taxon>Entelegynae</taxon>
        <taxon>Araneoidea</taxon>
        <taxon>Nephilidae</taxon>
        <taxon>Nephila</taxon>
    </lineage>
</organism>
<evidence type="ECO:0000313" key="2">
    <source>
        <dbReference type="Proteomes" id="UP000887013"/>
    </source>
</evidence>
<dbReference type="Gene3D" id="3.40.50.300">
    <property type="entry name" value="P-loop containing nucleotide triphosphate hydrolases"/>
    <property type="match status" value="1"/>
</dbReference>